<evidence type="ECO:0000313" key="2">
    <source>
        <dbReference type="EMBL" id="KAA2239288.1"/>
    </source>
</evidence>
<reference evidence="2 3" key="2">
    <citation type="submission" date="2019-09" db="EMBL/GenBank/DDBJ databases">
        <authorList>
            <person name="Jin C."/>
        </authorList>
    </citation>
    <scope>NUCLEOTIDE SEQUENCE [LARGE SCALE GENOMIC DNA]</scope>
    <source>
        <strain evidence="2 3">BN140078</strain>
    </source>
</reference>
<accession>A0A5B2VKR5</accession>
<comment type="caution">
    <text evidence="2">The sequence shown here is derived from an EMBL/GenBank/DDBJ whole genome shotgun (WGS) entry which is preliminary data.</text>
</comment>
<protein>
    <submittedName>
        <fullName evidence="2">DUF4157 domain-containing protein</fullName>
    </submittedName>
</protein>
<sequence>MYTSKPAIHTGSTATPAAANTQLVIGPVDAPQEREADAIAERVIRMPIPSFIQRKCAHCEQEEQAQRKPLASFIQRKEASGNATASAAVTQQIHATQGGGSAMSGSTRSFMESRFGADFSSVRIHTGTDAVQLSRDLNAQAFTVGNDIYFNSGKYAPESTEGKHLLAHELTHTLQQSGGIGRKMIQRMAPCPPHLNATDPAPPGWRPYHGAVGSHMFHCGFRGILEDRQPSPGDPMNECFYDHSGNLVDDSHEFSGCAGTANDYDGGVNPLLHFFPDPGGIVRSGPRAFVESRIHEQAQQAMQQIECNRACDTLESWWQRAFCYIGCNPRSMMP</sequence>
<keyword evidence="3" id="KW-1185">Reference proteome</keyword>
<feature type="domain" description="eCIS core" evidence="1">
    <location>
        <begin position="103"/>
        <end position="179"/>
    </location>
</feature>
<dbReference type="AlphaFoldDB" id="A0A5B2VKR5"/>
<gene>
    <name evidence="2" type="ORF">F0L74_24085</name>
</gene>
<dbReference type="InterPro" id="IPR025295">
    <property type="entry name" value="eCIS_core_dom"/>
</dbReference>
<name>A0A5B2VKR5_9BACT</name>
<dbReference type="Pfam" id="PF13699">
    <property type="entry name" value="eCIS_core"/>
    <property type="match status" value="1"/>
</dbReference>
<dbReference type="RefSeq" id="WP_149840467.1">
    <property type="nucleotide sequence ID" value="NZ_VUOC01000004.1"/>
</dbReference>
<reference evidence="2 3" key="1">
    <citation type="submission" date="2019-09" db="EMBL/GenBank/DDBJ databases">
        <title>Chitinophaga ginsengihumi sp. nov., isolated from soil of ginseng rhizosphere.</title>
        <authorList>
            <person name="Lee J."/>
        </authorList>
    </citation>
    <scope>NUCLEOTIDE SEQUENCE [LARGE SCALE GENOMIC DNA]</scope>
    <source>
        <strain evidence="2 3">BN140078</strain>
    </source>
</reference>
<proteinExistence type="predicted"/>
<organism evidence="2 3">
    <name type="scientific">Chitinophaga agrisoli</name>
    <dbReference type="NCBI Taxonomy" id="2607653"/>
    <lineage>
        <taxon>Bacteria</taxon>
        <taxon>Pseudomonadati</taxon>
        <taxon>Bacteroidota</taxon>
        <taxon>Chitinophagia</taxon>
        <taxon>Chitinophagales</taxon>
        <taxon>Chitinophagaceae</taxon>
        <taxon>Chitinophaga</taxon>
    </lineage>
</organism>
<dbReference type="EMBL" id="VUOC01000004">
    <property type="protein sequence ID" value="KAA2239288.1"/>
    <property type="molecule type" value="Genomic_DNA"/>
</dbReference>
<evidence type="ECO:0000313" key="3">
    <source>
        <dbReference type="Proteomes" id="UP000324611"/>
    </source>
</evidence>
<dbReference type="Proteomes" id="UP000324611">
    <property type="component" value="Unassembled WGS sequence"/>
</dbReference>
<evidence type="ECO:0000259" key="1">
    <source>
        <dbReference type="Pfam" id="PF13699"/>
    </source>
</evidence>